<feature type="transmembrane region" description="Helical" evidence="1">
    <location>
        <begin position="49"/>
        <end position="67"/>
    </location>
</feature>
<reference evidence="2 3" key="1">
    <citation type="submission" date="2024-01" db="EMBL/GenBank/DDBJ databases">
        <title>The complete chloroplast genome sequence of Lithospermum erythrorhizon: insights into the phylogenetic relationship among Boraginaceae species and the maternal lineages of purple gromwells.</title>
        <authorList>
            <person name="Okada T."/>
            <person name="Watanabe K."/>
        </authorList>
    </citation>
    <scope>NUCLEOTIDE SEQUENCE [LARGE SCALE GENOMIC DNA]</scope>
</reference>
<keyword evidence="1" id="KW-0472">Membrane</keyword>
<evidence type="ECO:0000256" key="1">
    <source>
        <dbReference type="SAM" id="Phobius"/>
    </source>
</evidence>
<name>A0AAV3R8N2_LITER</name>
<dbReference type="EMBL" id="BAABME010024980">
    <property type="protein sequence ID" value="GAA0171258.1"/>
    <property type="molecule type" value="Genomic_DNA"/>
</dbReference>
<keyword evidence="3" id="KW-1185">Reference proteome</keyword>
<accession>A0AAV3R8N2</accession>
<evidence type="ECO:0000313" key="3">
    <source>
        <dbReference type="Proteomes" id="UP001454036"/>
    </source>
</evidence>
<dbReference type="SUPFAM" id="SSF56219">
    <property type="entry name" value="DNase I-like"/>
    <property type="match status" value="1"/>
</dbReference>
<keyword evidence="1" id="KW-0812">Transmembrane</keyword>
<proteinExistence type="predicted"/>
<keyword evidence="1" id="KW-1133">Transmembrane helix</keyword>
<evidence type="ECO:0000313" key="2">
    <source>
        <dbReference type="EMBL" id="GAA0171258.1"/>
    </source>
</evidence>
<dbReference type="Gene3D" id="3.60.10.10">
    <property type="entry name" value="Endonuclease/exonuclease/phosphatase"/>
    <property type="match status" value="1"/>
</dbReference>
<dbReference type="Proteomes" id="UP001454036">
    <property type="component" value="Unassembled WGS sequence"/>
</dbReference>
<dbReference type="InterPro" id="IPR036691">
    <property type="entry name" value="Endo/exonu/phosph_ase_sf"/>
</dbReference>
<organism evidence="2 3">
    <name type="scientific">Lithospermum erythrorhizon</name>
    <name type="common">Purple gromwell</name>
    <name type="synonym">Lithospermum officinale var. erythrorhizon</name>
    <dbReference type="NCBI Taxonomy" id="34254"/>
    <lineage>
        <taxon>Eukaryota</taxon>
        <taxon>Viridiplantae</taxon>
        <taxon>Streptophyta</taxon>
        <taxon>Embryophyta</taxon>
        <taxon>Tracheophyta</taxon>
        <taxon>Spermatophyta</taxon>
        <taxon>Magnoliopsida</taxon>
        <taxon>eudicotyledons</taxon>
        <taxon>Gunneridae</taxon>
        <taxon>Pentapetalae</taxon>
        <taxon>asterids</taxon>
        <taxon>lamiids</taxon>
        <taxon>Boraginales</taxon>
        <taxon>Boraginaceae</taxon>
        <taxon>Boraginoideae</taxon>
        <taxon>Lithospermeae</taxon>
        <taxon>Lithospermum</taxon>
    </lineage>
</organism>
<protein>
    <submittedName>
        <fullName evidence="2">Uncharacterized protein</fullName>
    </submittedName>
</protein>
<gene>
    <name evidence="2" type="ORF">LIER_41116</name>
</gene>
<dbReference type="AlphaFoldDB" id="A0AAV3R8N2"/>
<comment type="caution">
    <text evidence="2">The sequence shown here is derived from an EMBL/GenBank/DDBJ whole genome shotgun (WGS) entry which is preliminary data.</text>
</comment>
<sequence>MKSCLPNWKYVHNISDNRVGRLIVAWDSACCDVTVVEVMEQHMLCKVEMIGFPMFYLYTIYGASLYVNRRLLWRHLTENKIFTWYCNWRSREGQLRKLDHVFYNLEWMQGFPQSYVHIQSSGVSDHCPLSVTLKSDG</sequence>